<name>A0A1M5TB49_9FIRM</name>
<dbReference type="PROSITE" id="PS51257">
    <property type="entry name" value="PROKAR_LIPOPROTEIN"/>
    <property type="match status" value="1"/>
</dbReference>
<dbReference type="Proteomes" id="UP000184389">
    <property type="component" value="Unassembled WGS sequence"/>
</dbReference>
<reference evidence="2 3" key="1">
    <citation type="submission" date="2016-11" db="EMBL/GenBank/DDBJ databases">
        <authorList>
            <person name="Jaros S."/>
            <person name="Januszkiewicz K."/>
            <person name="Wedrychowicz H."/>
        </authorList>
    </citation>
    <scope>NUCLEOTIDE SEQUENCE [LARGE SCALE GENOMIC DNA]</scope>
    <source>
        <strain evidence="2 3">DSM 13106</strain>
    </source>
</reference>
<dbReference type="AlphaFoldDB" id="A0A1M5TB49"/>
<keyword evidence="1" id="KW-0472">Membrane</keyword>
<keyword evidence="3" id="KW-1185">Reference proteome</keyword>
<evidence type="ECO:0000313" key="2">
    <source>
        <dbReference type="EMBL" id="SHH47962.1"/>
    </source>
</evidence>
<gene>
    <name evidence="2" type="ORF">SAMN02745180_00423</name>
</gene>
<evidence type="ECO:0000313" key="3">
    <source>
        <dbReference type="Proteomes" id="UP000184389"/>
    </source>
</evidence>
<accession>A0A1M5TB49</accession>
<organism evidence="2 3">
    <name type="scientific">Sporanaerobacter acetigenes DSM 13106</name>
    <dbReference type="NCBI Taxonomy" id="1123281"/>
    <lineage>
        <taxon>Bacteria</taxon>
        <taxon>Bacillati</taxon>
        <taxon>Bacillota</taxon>
        <taxon>Tissierellia</taxon>
        <taxon>Tissierellales</taxon>
        <taxon>Sporanaerobacteraceae</taxon>
        <taxon>Sporanaerobacter</taxon>
    </lineage>
</organism>
<proteinExistence type="predicted"/>
<dbReference type="RefSeq" id="WP_072742892.1">
    <property type="nucleotide sequence ID" value="NZ_FQXR01000002.1"/>
</dbReference>
<evidence type="ECO:0000256" key="1">
    <source>
        <dbReference type="SAM" id="Phobius"/>
    </source>
</evidence>
<keyword evidence="1" id="KW-1133">Transmembrane helix</keyword>
<sequence length="248" mass="28734">MNVKEKINFGKIVNSEGKVTVIKMLSYFLIIVGCLGCIDAIIMPDYYYLISTIIMVLLGIVGLCNIKKNYPRKFALIISFILVVLAITRIIMLLVVFRVYALIISLCGLLSGFFNIVYYGYYFNTLKKFLYKKWFKILFNTKLEFQEDKVILISTNESKEYGVRLIQRVIMSEEDFFFGDDKKAECLNTILDGKISDMIFKENKIPFEGKIGDVEVKAYHEDKDLIEIELKLESIVANYTYINENTKI</sequence>
<dbReference type="EMBL" id="FQXR01000002">
    <property type="protein sequence ID" value="SHH47962.1"/>
    <property type="molecule type" value="Genomic_DNA"/>
</dbReference>
<keyword evidence="1" id="KW-0812">Transmembrane</keyword>
<feature type="transmembrane region" description="Helical" evidence="1">
    <location>
        <begin position="74"/>
        <end position="97"/>
    </location>
</feature>
<protein>
    <submittedName>
        <fullName evidence="2">Uncharacterized protein</fullName>
    </submittedName>
</protein>
<feature type="transmembrane region" description="Helical" evidence="1">
    <location>
        <begin position="103"/>
        <end position="123"/>
    </location>
</feature>
<feature type="transmembrane region" description="Helical" evidence="1">
    <location>
        <begin position="48"/>
        <end position="67"/>
    </location>
</feature>
<feature type="transmembrane region" description="Helical" evidence="1">
    <location>
        <begin position="21"/>
        <end position="42"/>
    </location>
</feature>